<evidence type="ECO:0000313" key="53">
    <source>
        <dbReference type="Proteomes" id="UP000365297"/>
    </source>
</evidence>
<dbReference type="EMBL" id="AABGUK010000001">
    <property type="protein sequence ID" value="EAH4241381.1"/>
    <property type="molecule type" value="Genomic_DNA"/>
</dbReference>
<dbReference type="Proteomes" id="UP000339309">
    <property type="component" value="Unassembled WGS sequence"/>
</dbReference>
<dbReference type="EMBL" id="AANEHK010000014">
    <property type="protein sequence ID" value="EDO0986926.1"/>
    <property type="molecule type" value="Genomic_DNA"/>
</dbReference>
<evidence type="ECO:0000313" key="25">
    <source>
        <dbReference type="EMBL" id="EAK9317523.1"/>
    </source>
</evidence>
<dbReference type="Proteomes" id="UP000844415">
    <property type="component" value="Unassembled WGS sequence"/>
</dbReference>
<name>A0A0B8QZ29_LISMN</name>
<dbReference type="KEGG" id="lmok:CQ02_01560"/>
<dbReference type="RefSeq" id="WP_003724211.1">
    <property type="nucleotide sequence ID" value="NC_021824.1"/>
</dbReference>
<evidence type="ECO:0000313" key="23">
    <source>
        <dbReference type="EMBL" id="EAH4241381.1"/>
    </source>
</evidence>
<evidence type="ECO:0000313" key="28">
    <source>
        <dbReference type="EMBL" id="ECC1556214.1"/>
    </source>
</evidence>
<evidence type="ECO:0000313" key="31">
    <source>
        <dbReference type="EMBL" id="EDN7715751.1"/>
    </source>
</evidence>
<dbReference type="Proteomes" id="UP000455569">
    <property type="component" value="Unassembled WGS sequence"/>
</dbReference>
<dbReference type="GO" id="GO:0016787">
    <property type="term" value="F:hydrolase activity"/>
    <property type="evidence" value="ECO:0007669"/>
    <property type="project" value="UniProtKB-KW"/>
</dbReference>
<dbReference type="EMBL" id="AAAKQF010000010">
    <property type="protein sequence ID" value="EAC9041163.1"/>
    <property type="molecule type" value="Genomic_DNA"/>
</dbReference>
<evidence type="ECO:0000313" key="80">
    <source>
        <dbReference type="Proteomes" id="UP000841146"/>
    </source>
</evidence>
<dbReference type="Proteomes" id="UP000403352">
    <property type="component" value="Unassembled WGS sequence"/>
</dbReference>
<evidence type="ECO:0000313" key="48">
    <source>
        <dbReference type="Proteomes" id="UP000339309"/>
    </source>
</evidence>
<evidence type="ECO:0000313" key="71">
    <source>
        <dbReference type="Proteomes" id="UP000525850"/>
    </source>
</evidence>
<dbReference type="OMA" id="IMPNGQT"/>
<evidence type="ECO:0000313" key="67">
    <source>
        <dbReference type="Proteomes" id="UP000478704"/>
    </source>
</evidence>
<dbReference type="Proteomes" id="UP000423131">
    <property type="component" value="Unassembled WGS sequence"/>
</dbReference>
<dbReference type="Proteomes" id="UP000331186">
    <property type="component" value="Unassembled WGS sequence"/>
</dbReference>
<evidence type="ECO:0000313" key="72">
    <source>
        <dbReference type="Proteomes" id="UP000527632"/>
    </source>
</evidence>
<evidence type="ECO:0000313" key="54">
    <source>
        <dbReference type="Proteomes" id="UP000368512"/>
    </source>
</evidence>
<evidence type="ECO:0000313" key="73">
    <source>
        <dbReference type="Proteomes" id="UP000528151"/>
    </source>
</evidence>
<dbReference type="EMBL" id="AAAMZD010000005">
    <property type="protein sequence ID" value="EAD3793387.1"/>
    <property type="molecule type" value="Genomic_DNA"/>
</dbReference>
<reference evidence="59 70" key="7">
    <citation type="submission" date="2019-04" db="EMBL/GenBank/DDBJ databases">
        <authorList>
            <consortium name="GenomeTrakr network: Whole genome sequencing for foodborne pathogen traceback"/>
        </authorList>
    </citation>
    <scope>NUCLEOTIDE SEQUENCE [LARGE SCALE GENOMIC DNA]</scope>
    <source>
        <strain evidence="21 76">CFSAN004300</strain>
        <strain evidence="22 70">CFSAN072474</strain>
        <strain evidence="25 59">PHLUSALM00088</strain>
    </source>
</reference>
<comment type="caution">
    <text evidence="29">The sequence shown here is derived from an EMBL/GenBank/DDBJ whole genome shotgun (WGS) entry which is preliminary data.</text>
</comment>
<evidence type="ECO:0000313" key="3">
    <source>
        <dbReference type="EMBL" id="EAC4553236.1"/>
    </source>
</evidence>
<dbReference type="EMBL" id="DAAIHR010000004">
    <property type="protein sequence ID" value="HAB8397948.1"/>
    <property type="molecule type" value="Genomic_DNA"/>
</dbReference>
<reference evidence="43 44" key="2">
    <citation type="journal article" date="2018" name="BMC Genomics">
        <title>Genes significantly associated with lineage II food isolates of Listeria monocytogenes.</title>
        <authorList>
            <person name="Pirone-Davies C."/>
            <person name="Chen Y."/>
            <person name="Pightling A."/>
            <person name="Ryan G."/>
            <person name="Wang Y."/>
            <person name="Yao K."/>
            <person name="Hoffmann M."/>
            <person name="Allard M.W."/>
        </authorList>
    </citation>
    <scope>NUCLEOTIDE SEQUENCE [LARGE SCALE GENOMIC DNA]</scope>
    <source>
        <strain evidence="43 44">PNUSAL000550</strain>
    </source>
</reference>
<evidence type="ECO:0000313" key="77">
    <source>
        <dbReference type="Proteomes" id="UP000549379"/>
    </source>
</evidence>
<dbReference type="Proteomes" id="UP000522199">
    <property type="component" value="Unassembled WGS sequence"/>
</dbReference>
<dbReference type="EMBL" id="AABEKY010000008">
    <property type="protein sequence ID" value="EAG9388415.1"/>
    <property type="molecule type" value="Genomic_DNA"/>
</dbReference>
<evidence type="ECO:0000313" key="38">
    <source>
        <dbReference type="EMBL" id="HAC0014084.1"/>
    </source>
</evidence>
<evidence type="ECO:0000313" key="70">
    <source>
        <dbReference type="Proteomes" id="UP000522199"/>
    </source>
</evidence>
<dbReference type="EMBL" id="AALGDA010000024">
    <property type="protein sequence ID" value="ECY9783094.1"/>
    <property type="molecule type" value="Genomic_DNA"/>
</dbReference>
<dbReference type="KEGG" id="lmv:Y193_14420"/>
<evidence type="ECO:0000313" key="32">
    <source>
        <dbReference type="EMBL" id="EDN9837682.1"/>
    </source>
</evidence>
<dbReference type="Proteomes" id="UP000548278">
    <property type="component" value="Unassembled WGS sequence"/>
</dbReference>
<dbReference type="CDD" id="cd07731">
    <property type="entry name" value="ComA-like_MBL-fold"/>
    <property type="match status" value="1"/>
</dbReference>
<organism evidence="29 61">
    <name type="scientific">Listeria monocytogenes</name>
    <dbReference type="NCBI Taxonomy" id="1639"/>
    <lineage>
        <taxon>Bacteria</taxon>
        <taxon>Bacillati</taxon>
        <taxon>Bacillota</taxon>
        <taxon>Bacilli</taxon>
        <taxon>Bacillales</taxon>
        <taxon>Listeriaceae</taxon>
        <taxon>Listeria</taxon>
    </lineage>
</organism>
<evidence type="ECO:0000313" key="17">
    <source>
        <dbReference type="EMBL" id="EAG2998057.1"/>
    </source>
</evidence>
<dbReference type="EMBL" id="AAAIKW010000009">
    <property type="protein sequence ID" value="EAC4553236.1"/>
    <property type="molecule type" value="Genomic_DNA"/>
</dbReference>
<dbReference type="Proteomes" id="UP000467347">
    <property type="component" value="Unassembled WGS sequence"/>
</dbReference>
<dbReference type="EMBL" id="AABBHO010000041">
    <property type="protein sequence ID" value="EAG2998057.1"/>
    <property type="molecule type" value="Genomic_DNA"/>
</dbReference>
<dbReference type="EMBL" id="DAAJCS010000012">
    <property type="protein sequence ID" value="HAC0014084.1"/>
    <property type="molecule type" value="Genomic_DNA"/>
</dbReference>
<dbReference type="Proteomes" id="UP000398321">
    <property type="component" value="Unassembled WGS sequence"/>
</dbReference>
<dbReference type="Proteomes" id="UP000365297">
    <property type="component" value="Unassembled WGS sequence"/>
</dbReference>
<evidence type="ECO:0000313" key="37">
    <source>
        <dbReference type="EMBL" id="HAB8557926.1"/>
    </source>
</evidence>
<dbReference type="Proteomes" id="UP000410967">
    <property type="component" value="Unassembled WGS sequence"/>
</dbReference>
<dbReference type="EMBL" id="AAAIXK010000007">
    <property type="protein sequence ID" value="EAC5551329.1"/>
    <property type="molecule type" value="Genomic_DNA"/>
</dbReference>
<evidence type="ECO:0000313" key="4">
    <source>
        <dbReference type="EMBL" id="EAC5551329.1"/>
    </source>
</evidence>
<evidence type="ECO:0000313" key="6">
    <source>
        <dbReference type="EMBL" id="EAC7481103.1"/>
    </source>
</evidence>
<feature type="domain" description="Metallo-beta-lactamase" evidence="2">
    <location>
        <begin position="39"/>
        <end position="236"/>
    </location>
</feature>
<dbReference type="Proteomes" id="UP000525850">
    <property type="component" value="Unassembled WGS sequence"/>
</dbReference>
<evidence type="ECO:0000313" key="16">
    <source>
        <dbReference type="EMBL" id="EAG2515625.1"/>
    </source>
</evidence>
<dbReference type="EMBL" id="AAALRN010000005">
    <property type="protein sequence ID" value="EAD1185693.1"/>
    <property type="molecule type" value="Genomic_DNA"/>
</dbReference>
<dbReference type="InterPro" id="IPR035681">
    <property type="entry name" value="ComA-like_MBL"/>
</dbReference>
<evidence type="ECO:0000313" key="35">
    <source>
        <dbReference type="EMBL" id="HAA8053774.1"/>
    </source>
</evidence>
<evidence type="ECO:0000313" key="11">
    <source>
        <dbReference type="EMBL" id="EAD5787058.1"/>
    </source>
</evidence>
<evidence type="ECO:0000313" key="79">
    <source>
        <dbReference type="Proteomes" id="UP000840197"/>
    </source>
</evidence>
<evidence type="ECO:0000259" key="2">
    <source>
        <dbReference type="Pfam" id="PF00753"/>
    </source>
</evidence>
<evidence type="ECO:0000313" key="20">
    <source>
        <dbReference type="EMBL" id="EAG6170006.1"/>
    </source>
</evidence>
<dbReference type="EMBL" id="AANCRK010000005">
    <property type="protein sequence ID" value="EDN7715751.1"/>
    <property type="molecule type" value="Genomic_DNA"/>
</dbReference>
<evidence type="ECO:0000313" key="18">
    <source>
        <dbReference type="EMBL" id="EAG4331539.1"/>
    </source>
</evidence>
<dbReference type="EMBL" id="AAHZFY010000019">
    <property type="protein sequence ID" value="ECB9513922.1"/>
    <property type="molecule type" value="Genomic_DNA"/>
</dbReference>
<dbReference type="EMBL" id="AABBYJ010000005">
    <property type="protein sequence ID" value="EAG4331539.1"/>
    <property type="molecule type" value="Genomic_DNA"/>
</dbReference>
<dbReference type="PANTHER" id="PTHR30619">
    <property type="entry name" value="DNA INTERNALIZATION/COMPETENCE PROTEIN COMEC/REC2"/>
    <property type="match status" value="1"/>
</dbReference>
<dbReference type="Proteomes" id="UP000478682">
    <property type="component" value="Unassembled WGS sequence"/>
</dbReference>
<dbReference type="EMBL" id="QXLS01000005">
    <property type="protein sequence ID" value="RKA07143.1"/>
    <property type="molecule type" value="Genomic_DNA"/>
</dbReference>
<dbReference type="Proteomes" id="UP000527632">
    <property type="component" value="Unassembled WGS sequence"/>
</dbReference>
<dbReference type="Proteomes" id="UP000389283">
    <property type="component" value="Unassembled WGS sequence"/>
</dbReference>
<evidence type="ECO:0000313" key="51">
    <source>
        <dbReference type="Proteomes" id="UP000350032"/>
    </source>
</evidence>
<feature type="signal peptide" evidence="1">
    <location>
        <begin position="1"/>
        <end position="28"/>
    </location>
</feature>
<dbReference type="Proteomes" id="UP000566721">
    <property type="component" value="Unassembled WGS sequence"/>
</dbReference>
<dbReference type="Proteomes" id="UP000540117">
    <property type="component" value="Unassembled WGS sequence"/>
</dbReference>
<evidence type="ECO:0000313" key="47">
    <source>
        <dbReference type="Proteomes" id="UP000337746"/>
    </source>
</evidence>
<evidence type="ECO:0000313" key="58">
    <source>
        <dbReference type="Proteomes" id="UP000403352"/>
    </source>
</evidence>
<evidence type="ECO:0000313" key="50">
    <source>
        <dbReference type="Proteomes" id="UP000345329"/>
    </source>
</evidence>
<dbReference type="Proteomes" id="UP000354255">
    <property type="component" value="Unassembled WGS sequence"/>
</dbReference>
<dbReference type="EMBL" id="DAAJFY010000004">
    <property type="protein sequence ID" value="HAC0275345.1"/>
    <property type="molecule type" value="Genomic_DNA"/>
</dbReference>
<dbReference type="EMBL" id="AAANYN010000020">
    <property type="protein sequence ID" value="EAD5775023.1"/>
    <property type="molecule type" value="Genomic_DNA"/>
</dbReference>
<accession>A0A0B8QZ29</accession>
<evidence type="ECO:0000313" key="65">
    <source>
        <dbReference type="Proteomes" id="UP000467536"/>
    </source>
</evidence>
<dbReference type="Gene3D" id="3.60.15.10">
    <property type="entry name" value="Ribonuclease Z/Hydroxyacylglutathione hydrolase-like"/>
    <property type="match status" value="1"/>
</dbReference>
<evidence type="ECO:0000313" key="5">
    <source>
        <dbReference type="EMBL" id="EAC6548781.1"/>
    </source>
</evidence>
<evidence type="ECO:0000313" key="66">
    <source>
        <dbReference type="Proteomes" id="UP000478682"/>
    </source>
</evidence>
<dbReference type="EMBL" id="AANDSR010000011">
    <property type="protein sequence ID" value="EDN9837682.1"/>
    <property type="molecule type" value="Genomic_DNA"/>
</dbReference>
<sequence>MKKGILNVLLVFALIAGLSVPSSMQVEAAAPTIKVHFIDVGQGDAIYIKAPSGEDILIDAGNKGKGKTVVNYLKKLKVKDIEIMIASHSDADNIGGLPEVMNNIKVKSLYAPKSTNTTAAYKNFVNTAKKKKLTIKTAKAGVKLPVKGVNAQFVGPVKTYGKTDRNNWSAVLHVAYKKNTFLFTGDAQTKAENDMIKAKKTLRADVLKVSTQGSKAATSKAFVNVVKPKYAIISVGKNGYGHPTSQTVNTLTKAKAKVYRTDRNKTVVVTGNGSSYSIGK</sequence>
<dbReference type="Proteomes" id="UP000272537">
    <property type="component" value="Unassembled WGS sequence"/>
</dbReference>
<evidence type="ECO:0000313" key="69">
    <source>
        <dbReference type="Proteomes" id="UP000489121"/>
    </source>
</evidence>
<evidence type="ECO:0000313" key="27">
    <source>
        <dbReference type="EMBL" id="ECB9513922.1"/>
    </source>
</evidence>
<dbReference type="EMBL" id="AABATR010000005">
    <property type="protein sequence ID" value="EAG1893981.1"/>
    <property type="molecule type" value="Genomic_DNA"/>
</dbReference>
<dbReference type="EMBL" id="AAAREG010000014">
    <property type="protein sequence ID" value="EAE2355323.1"/>
    <property type="molecule type" value="Genomic_DNA"/>
</dbReference>
<evidence type="ECO:0000256" key="1">
    <source>
        <dbReference type="SAM" id="SignalP"/>
    </source>
</evidence>
<gene>
    <name evidence="43" type="primary">comec_3</name>
    <name evidence="21" type="ORF">AB917_13465</name>
    <name evidence="3" type="ORF">ABZ57_12135</name>
    <name evidence="42" type="ORF">AJL21_13665</name>
    <name evidence="4" type="ORF">ARY78_12905</name>
    <name evidence="16" type="ORF">B1N52_10685</name>
    <name evidence="15" type="ORF">B1S26_12840</name>
    <name evidence="17" type="ORF">B5K54_12255</name>
    <name evidence="13" type="ORF">BB997_10220</name>
    <name evidence="29" type="ORF">BCZ19_12590</name>
    <name evidence="14" type="ORF">BCZ21_11810</name>
    <name evidence="19" type="ORF">CA369_14900</name>
    <name evidence="18" type="ORF">CAV64_09860</name>
    <name evidence="22" type="ORF">CW845_13035</name>
    <name evidence="24" type="ORF">D7104_13260</name>
    <name evidence="40" type="ORF">DCK61_00285</name>
    <name evidence="20" type="ORF">DCT16_11560</name>
    <name evidence="6" type="ORF">DQ70_10485</name>
    <name evidence="5" type="ORF">DU018_10425</name>
    <name evidence="43" type="ORF">DYZ80_02355</name>
    <name evidence="23" type="ORF">E5F58_05115</name>
    <name evidence="11" type="ORF">EX365_10870</name>
    <name evidence="10" type="ORF">EXZ73_12050</name>
    <name evidence="30" type="ORF">F6515_08805</name>
    <name evidence="25" type="ORF">FA835_10430</name>
    <name evidence="27" type="ORF">FLQ97_09245</name>
    <name evidence="26" type="ORF">FLR03_01050</name>
    <name evidence="28" type="ORF">FNX40_05265</name>
    <name evidence="33" type="ORF">FV747_13060</name>
    <name evidence="34" type="ORF">G3O21_001449</name>
    <name evidence="35" type="ORF">GHH22_11555</name>
    <name evidence="32" type="ORF">GJW51_13510</name>
    <name evidence="31" type="ORF">GQG13_11570</name>
    <name evidence="36" type="ORF">GYR60_05390</name>
    <name evidence="37" type="ORF">GYS09_11585</name>
    <name evidence="38" type="ORF">GYX23_13905</name>
    <name evidence="39" type="ORF">GYY14_08200</name>
    <name evidence="41" type="ORF">HZJ64_07765</name>
    <name evidence="7" type="ORF">KV70_13160</name>
    <name evidence="8" type="ORF">QD52_11465</name>
    <name evidence="9" type="ORF">UI29_11560</name>
    <name evidence="12" type="ORF">Y261_13280</name>
</gene>
<evidence type="ECO:0000313" key="40">
    <source>
        <dbReference type="EMBL" id="KAA9452926.1"/>
    </source>
</evidence>
<evidence type="ECO:0000313" key="13">
    <source>
        <dbReference type="EMBL" id="EAG1893981.1"/>
    </source>
</evidence>
<dbReference type="Proteomes" id="UP000427828">
    <property type="component" value="Unassembled WGS sequence"/>
</dbReference>
<evidence type="ECO:0000313" key="39">
    <source>
        <dbReference type="EMBL" id="HAC0275345.1"/>
    </source>
</evidence>
<dbReference type="EMBL" id="DAAIJL010000011">
    <property type="protein sequence ID" value="HAB8557926.1"/>
    <property type="molecule type" value="Genomic_DNA"/>
</dbReference>
<dbReference type="EMBL" id="AACKDQ010000023">
    <property type="protein sequence ID" value="EAK9317523.1"/>
    <property type="molecule type" value="Genomic_DNA"/>
</dbReference>
<dbReference type="EMBL" id="QDAY01000001">
    <property type="protein sequence ID" value="KAA9452926.1"/>
    <property type="molecule type" value="Genomic_DNA"/>
</dbReference>
<dbReference type="Proteomes" id="UP000544530">
    <property type="component" value="Unassembled WGS sequence"/>
</dbReference>
<dbReference type="EMBL" id="AANPAU010000004">
    <property type="protein sequence ID" value="EDP8514027.1"/>
    <property type="molecule type" value="Genomic_DNA"/>
</dbReference>
<dbReference type="EMBL" id="MJTJ01000020">
    <property type="protein sequence ID" value="OET48198.1"/>
    <property type="molecule type" value="Genomic_DNA"/>
</dbReference>
<dbReference type="InterPro" id="IPR001279">
    <property type="entry name" value="Metallo-B-lactamas"/>
</dbReference>
<evidence type="ECO:0000313" key="33">
    <source>
        <dbReference type="EMBL" id="EDO0986926.1"/>
    </source>
</evidence>
<evidence type="ECO:0000313" key="8">
    <source>
        <dbReference type="EMBL" id="EAD1185693.1"/>
    </source>
</evidence>
<dbReference type="EMBL" id="AABCVX010000005">
    <property type="protein sequence ID" value="EAG6170006.1"/>
    <property type="molecule type" value="Genomic_DNA"/>
</dbReference>
<dbReference type="Proteomes" id="UP000368512">
    <property type="component" value="Unassembled WGS sequence"/>
</dbReference>
<evidence type="ECO:0000313" key="30">
    <source>
        <dbReference type="EMBL" id="ECY9783094.1"/>
    </source>
</evidence>
<evidence type="ECO:0000313" key="24">
    <source>
        <dbReference type="EMBL" id="EAK8898666.1"/>
    </source>
</evidence>
<dbReference type="Proteomes" id="UP000344343">
    <property type="component" value="Unassembled WGS sequence"/>
</dbReference>
<reference evidence="42 82" key="1">
    <citation type="submission" date="2016-09" db="EMBL/GenBank/DDBJ databases">
        <title>100K Listeria isolates.</title>
        <authorList>
            <person name="Chen P."/>
            <person name="Weimer B.C."/>
            <person name="Kong N."/>
            <person name="Huang B."/>
        </authorList>
    </citation>
    <scope>NUCLEOTIDE SEQUENCE [LARGE SCALE GENOMIC DNA]</scope>
    <source>
        <strain evidence="42 82">BCW_2383</strain>
    </source>
</reference>
<evidence type="ECO:0000313" key="57">
    <source>
        <dbReference type="Proteomes" id="UP000398321"/>
    </source>
</evidence>
<dbReference type="Proteomes" id="UP000841146">
    <property type="component" value="Unassembled WGS sequence"/>
</dbReference>
<evidence type="ECO:0000313" key="63">
    <source>
        <dbReference type="Proteomes" id="UP000460224"/>
    </source>
</evidence>
<dbReference type="EMBL" id="AABAYG010000005">
    <property type="protein sequence ID" value="EAG2246290.1"/>
    <property type="molecule type" value="Genomic_DNA"/>
</dbReference>
<evidence type="ECO:0000313" key="55">
    <source>
        <dbReference type="Proteomes" id="UP000376505"/>
    </source>
</evidence>
<dbReference type="EMBL" id="AABBAW010000005">
    <property type="protein sequence ID" value="EAG2515625.1"/>
    <property type="molecule type" value="Genomic_DNA"/>
</dbReference>
<keyword evidence="29" id="KW-0378">Hydrolase</keyword>
<dbReference type="Proteomes" id="UP000489121">
    <property type="component" value="Unassembled WGS sequence"/>
</dbReference>
<dbReference type="EMBL" id="AACJYH010000011">
    <property type="protein sequence ID" value="EAK8898666.1"/>
    <property type="molecule type" value="Genomic_DNA"/>
</dbReference>
<dbReference type="Pfam" id="PF00753">
    <property type="entry name" value="Lactamase_B"/>
    <property type="match status" value="1"/>
</dbReference>
<dbReference type="Proteomes" id="UP000852906">
    <property type="component" value="Unassembled WGS sequence"/>
</dbReference>
<evidence type="ECO:0000313" key="62">
    <source>
        <dbReference type="Proteomes" id="UP000455569"/>
    </source>
</evidence>
<dbReference type="Proteomes" id="UP000350032">
    <property type="component" value="Unassembled WGS sequence"/>
</dbReference>
<dbReference type="Proteomes" id="UP000528151">
    <property type="component" value="Unassembled WGS sequence"/>
</dbReference>
<dbReference type="AlphaFoldDB" id="A0A0B8QZ29"/>
<evidence type="ECO:0000313" key="14">
    <source>
        <dbReference type="EMBL" id="EAG2087948.1"/>
    </source>
</evidence>
<dbReference type="EMBL" id="AAAJKI010000026">
    <property type="protein sequence ID" value="EAC6548781.1"/>
    <property type="molecule type" value="Genomic_DNA"/>
</dbReference>
<evidence type="ECO:0000313" key="56">
    <source>
        <dbReference type="Proteomes" id="UP000389283"/>
    </source>
</evidence>
<dbReference type="EMBL" id="AABAWE010000005">
    <property type="protein sequence ID" value="EAG2087948.1"/>
    <property type="molecule type" value="Genomic_DNA"/>
</dbReference>
<dbReference type="Proteomes" id="UP000460224">
    <property type="component" value="Unassembled WGS sequence"/>
</dbReference>
<dbReference type="Proteomes" id="UP000467536">
    <property type="component" value="Unassembled WGS sequence"/>
</dbReference>
<evidence type="ECO:0000313" key="12">
    <source>
        <dbReference type="EMBL" id="EAE2355323.1"/>
    </source>
</evidence>
<dbReference type="PANTHER" id="PTHR30619:SF7">
    <property type="entry name" value="BETA-LACTAMASE DOMAIN PROTEIN"/>
    <property type="match status" value="1"/>
</dbReference>
<evidence type="ECO:0000313" key="59">
    <source>
        <dbReference type="Proteomes" id="UP000410967"/>
    </source>
</evidence>
<dbReference type="EMBL" id="AAANYR010000005">
    <property type="protein sequence ID" value="EAD5787058.1"/>
    <property type="molecule type" value="Genomic_DNA"/>
</dbReference>
<dbReference type="EMBL" id="AABBZO010000024">
    <property type="protein sequence ID" value="EAG4463558.1"/>
    <property type="molecule type" value="Genomic_DNA"/>
</dbReference>
<reference evidence="47 50" key="5">
    <citation type="submission" date="2018-06" db="EMBL/GenBank/DDBJ databases">
        <authorList>
            <consortium name="GenomeTrakr: Next Generation Sequencing Network for Food Pathogen Tracability"/>
        </authorList>
    </citation>
    <scope>NUCLEOTIDE SEQUENCE [LARGE SCALE GENOMIC DNA]</scope>
    <source>
        <strain evidence="17 77">10B02965A-1</strain>
        <strain evidence="6 54">CFSAN008042</strain>
        <strain evidence="19 73">CFSAN063727</strain>
        <strain evidence="31 62">CFSAN102901</strain>
        <strain evidence="4 53">FDA00007096</strain>
        <strain evidence="8 58">FDA00008584</strain>
        <strain evidence="15">FDA00011243</strain>
        <strain evidence="5 45">FDA00013332</strain>
        <strain evidence="11 49">FDA00013853</strain>
        <strain evidence="26 60">FDA00014336</strain>
        <strain evidence="28 56">FDA00014370</strain>
        <strain evidence="27 57">FDA00014392</strain>
        <strain evidence="34">FDA00015054</strain>
        <strain evidence="18 74">FDA1005580-S054-001</strain>
        <strain evidence="67">FDA1090798-S029-001</strain>
        <strain evidence="68">FDA956581-098-004</strain>
        <strain evidence="16 71">FDA960927-006-004</strain>
        <strain evidence="20 78">FLAG-38921</strain>
        <strain evidence="29 61">FLAG-51482A</strain>
        <strain evidence="14 47">FLAG-54356</strain>
        <strain evidence="10 55">FSIS31901579</strain>
        <strain evidence="23 72">LS1344</strain>
        <strain evidence="32 64">OSF101448</strain>
        <strain evidence="9 50">VA-WGS-00405</strain>
    </source>
</reference>
<dbReference type="Proteomes" id="UP000376505">
    <property type="component" value="Unassembled WGS sequence"/>
</dbReference>
<evidence type="ECO:0000313" key="49">
    <source>
        <dbReference type="Proteomes" id="UP000344343"/>
    </source>
</evidence>
<evidence type="ECO:0000313" key="9">
    <source>
        <dbReference type="EMBL" id="EAD3793387.1"/>
    </source>
</evidence>
<dbReference type="EMBL" id="AAAJWF010000006">
    <property type="protein sequence ID" value="EAC7481103.1"/>
    <property type="molecule type" value="Genomic_DNA"/>
</dbReference>
<dbReference type="EMBL" id="AAHZFN010000001">
    <property type="protein sequence ID" value="ECB9472261.1"/>
    <property type="molecule type" value="Genomic_DNA"/>
</dbReference>
<dbReference type="Proteomes" id="UP000337746">
    <property type="component" value="Unassembled WGS sequence"/>
</dbReference>
<evidence type="ECO:0000313" key="52">
    <source>
        <dbReference type="Proteomes" id="UP000354255"/>
    </source>
</evidence>
<evidence type="ECO:0000313" key="41">
    <source>
        <dbReference type="EMBL" id="NYA01727.1"/>
    </source>
</evidence>
<dbReference type="InterPro" id="IPR036866">
    <property type="entry name" value="RibonucZ/Hydroxyglut_hydro"/>
</dbReference>
<reference evidence="79 80" key="3">
    <citation type="journal article" date="2018" name="Genome Biol.">
        <title>SKESA: strategic k-mer extension for scrupulous assemblies.</title>
        <authorList>
            <person name="Souvorov A."/>
            <person name="Agarwala R."/>
            <person name="Lipman D.J."/>
        </authorList>
    </citation>
    <scope>NUCLEOTIDE SEQUENCE [LARGE SCALE GENOMIC DNA]</scope>
    <source>
        <strain evidence="35">09CEB371LM</strain>
        <strain evidence="37 81">CFIAFB20100120</strain>
        <strain evidence="36 79">CFIAFB20130012</strain>
        <strain evidence="39">CFIAFB20170037</strain>
        <strain evidence="38 80">CFIAFB20170045</strain>
    </source>
</reference>
<reference evidence="33 65" key="8">
    <citation type="submission" date="2019-08" db="EMBL/GenBank/DDBJ databases">
        <authorList>
            <person name="Ashton P.M."/>
            <person name="Dallman T."/>
            <person name="Nair S."/>
            <person name="De Pinna E."/>
            <person name="Peters T."/>
            <person name="Grant K."/>
        </authorList>
    </citation>
    <scope>NUCLEOTIDE SEQUENCE [LARGE SCALE GENOMIC DNA]</scope>
    <source>
        <strain evidence="33 65">788324</strain>
    </source>
</reference>
<dbReference type="EMBL" id="AALAQH010000008">
    <property type="protein sequence ID" value="ECX6925513.1"/>
    <property type="molecule type" value="Genomic_DNA"/>
</dbReference>
<evidence type="ECO:0000313" key="22">
    <source>
        <dbReference type="EMBL" id="EAG9388415.1"/>
    </source>
</evidence>
<evidence type="ECO:0000313" key="82">
    <source>
        <dbReference type="Proteomes" id="UP000852906"/>
    </source>
</evidence>
<evidence type="ECO:0000313" key="43">
    <source>
        <dbReference type="EMBL" id="RKA07143.1"/>
    </source>
</evidence>
<evidence type="ECO:0000313" key="44">
    <source>
        <dbReference type="Proteomes" id="UP000272537"/>
    </source>
</evidence>
<evidence type="ECO:0000313" key="68">
    <source>
        <dbReference type="Proteomes" id="UP000481141"/>
    </source>
</evidence>
<evidence type="ECO:0000313" key="26">
    <source>
        <dbReference type="EMBL" id="ECB9472261.1"/>
    </source>
</evidence>
<reference evidence="41 75" key="10">
    <citation type="submission" date="2020-06" db="EMBL/GenBank/DDBJ databases">
        <title>Two Listeria outbreaks in Switzerland in 2018 and 2020.</title>
        <authorList>
            <person name="Stevens M.J.A."/>
            <person name="Bloemberg G."/>
            <person name="Nusch-Inderbinnen M."/>
            <person name="Stephan R."/>
        </authorList>
    </citation>
    <scope>NUCLEOTIDE SEQUENCE [LARGE SCALE GENOMIC DNA]</scope>
    <source>
        <strain evidence="41 75">N18-0707</strain>
    </source>
</reference>
<dbReference type="Proteomes" id="UP000549379">
    <property type="component" value="Unassembled WGS sequence"/>
</dbReference>
<evidence type="ECO:0000313" key="7">
    <source>
        <dbReference type="EMBL" id="EAC9041163.1"/>
    </source>
</evidence>
<dbReference type="EMBL" id="AAIAJJ010000002">
    <property type="protein sequence ID" value="ECC1556214.1"/>
    <property type="molecule type" value="Genomic_DNA"/>
</dbReference>
<protein>
    <submittedName>
        <fullName evidence="43">ComE operon protein 3</fullName>
    </submittedName>
    <submittedName>
        <fullName evidence="42">Competence protein ComEC</fullName>
    </submittedName>
    <submittedName>
        <fullName evidence="29">MBL fold metallo-hydrolase</fullName>
    </submittedName>
</protein>
<evidence type="ECO:0000313" key="21">
    <source>
        <dbReference type="EMBL" id="EAG6991598.1"/>
    </source>
</evidence>
<evidence type="ECO:0000313" key="36">
    <source>
        <dbReference type="EMBL" id="HAB8397948.1"/>
    </source>
</evidence>
<dbReference type="EMBL" id="AABDGJ010000012">
    <property type="protein sequence ID" value="EAG6991598.1"/>
    <property type="molecule type" value="Genomic_DNA"/>
</dbReference>
<dbReference type="Proteomes" id="UP000481141">
    <property type="component" value="Unassembled WGS sequence"/>
</dbReference>
<evidence type="ECO:0000313" key="29">
    <source>
        <dbReference type="EMBL" id="ECX6925513.1"/>
    </source>
</evidence>
<evidence type="ECO:0000313" key="42">
    <source>
        <dbReference type="EMBL" id="OET48198.1"/>
    </source>
</evidence>
<dbReference type="Proteomes" id="UP000840039">
    <property type="component" value="Unassembled WGS sequence"/>
</dbReference>
<evidence type="ECO:0000313" key="60">
    <source>
        <dbReference type="Proteomes" id="UP000423131"/>
    </source>
</evidence>
<evidence type="ECO:0000313" key="75">
    <source>
        <dbReference type="Proteomes" id="UP000544530"/>
    </source>
</evidence>
<keyword evidence="1" id="KW-0732">Signal</keyword>
<feature type="chain" id="PRO_5044052886" evidence="1">
    <location>
        <begin position="29"/>
        <end position="280"/>
    </location>
</feature>
<evidence type="ECO:0000313" key="61">
    <source>
        <dbReference type="Proteomes" id="UP000427828"/>
    </source>
</evidence>
<reference evidence="40 63" key="4">
    <citation type="submission" date="2018-04" db="EMBL/GenBank/DDBJ databases">
        <title>Genome Analysis of a Prevalent Clone of Listeria monocytogenes Sequence Type 87 in China.</title>
        <authorList>
            <person name="Wang Y."/>
        </authorList>
    </citation>
    <scope>NUCLEOTIDE SEQUENCE [LARGE SCALE GENOMIC DNA]</scope>
    <source>
        <strain evidence="40 63">ICDC_LM1523</strain>
    </source>
</reference>
<evidence type="ECO:0000313" key="46">
    <source>
        <dbReference type="Proteomes" id="UP000336166"/>
    </source>
</evidence>
<evidence type="ECO:0000313" key="81">
    <source>
        <dbReference type="Proteomes" id="UP000844415"/>
    </source>
</evidence>
<dbReference type="Proteomes" id="UP000345329">
    <property type="component" value="Unassembled WGS sequence"/>
</dbReference>
<dbReference type="EMBL" id="JACAVN010000004">
    <property type="protein sequence ID" value="NYA01727.1"/>
    <property type="molecule type" value="Genomic_DNA"/>
</dbReference>
<dbReference type="SUPFAM" id="SSF56281">
    <property type="entry name" value="Metallo-hydrolase/oxidoreductase"/>
    <property type="match status" value="1"/>
</dbReference>
<evidence type="ECO:0000313" key="78">
    <source>
        <dbReference type="Proteomes" id="UP000566721"/>
    </source>
</evidence>
<evidence type="ECO:0000313" key="64">
    <source>
        <dbReference type="Proteomes" id="UP000467347"/>
    </source>
</evidence>
<evidence type="ECO:0000313" key="74">
    <source>
        <dbReference type="Proteomes" id="UP000540117"/>
    </source>
</evidence>
<evidence type="ECO:0000313" key="15">
    <source>
        <dbReference type="EMBL" id="EAG2246290.1"/>
    </source>
</evidence>
<dbReference type="Proteomes" id="UP000842809">
    <property type="component" value="Unassembled WGS sequence"/>
</dbReference>
<reference evidence="36" key="9">
    <citation type="submission" date="2020-01" db="EMBL/GenBank/DDBJ databases">
        <authorList>
            <consortium name="NCBI Pathogen Detection Project"/>
        </authorList>
    </citation>
    <scope>NUCLEOTIDE SEQUENCE</scope>
    <source>
        <strain evidence="35">09CEB371LM</strain>
        <strain evidence="37">CFIAFB20100120</strain>
        <strain evidence="36">CFIAFB20130012</strain>
        <strain evidence="39">CFIAFB20170037</strain>
        <strain evidence="38">CFIAFB20170045</strain>
    </source>
</reference>
<dbReference type="EMBL" id="DAAEEB010000008">
    <property type="protein sequence ID" value="HAA8053774.1"/>
    <property type="molecule type" value="Genomic_DNA"/>
</dbReference>
<reference evidence="46 48" key="6">
    <citation type="submission" date="2018-06" db="EMBL/GenBank/DDBJ databases">
        <authorList>
            <consortium name="PulseNet: The National Subtyping Network for Foodborne Disease Surveillance"/>
            <person name="Tarr C.L."/>
            <person name="Trees E."/>
            <person name="Katz L.S."/>
            <person name="Carleton-Romer H.A."/>
            <person name="Stroika S."/>
            <person name="Kucerova Z."/>
            <person name="Roache K.F."/>
            <person name="Sabol A.L."/>
            <person name="Besser J."/>
            <person name="Gerner-Smidt P."/>
        </authorList>
    </citation>
    <scope>NUCLEOTIDE SEQUENCE [LARGE SCALE GENOMIC DNA]</scope>
    <source>
        <strain evidence="3 48">2015L-6227</strain>
        <strain evidence="12 46">PNUSAL000134</strain>
        <strain evidence="7 52">PNUSAL000910</strain>
        <strain evidence="13 66">PNUSAL002298</strain>
        <strain evidence="24 51">PNUSAL004402</strain>
        <strain evidence="30 69">PNUSAL005692</strain>
    </source>
</reference>
<proteinExistence type="predicted"/>
<evidence type="ECO:0000313" key="34">
    <source>
        <dbReference type="EMBL" id="EDP8514027.1"/>
    </source>
</evidence>
<evidence type="ECO:0000313" key="76">
    <source>
        <dbReference type="Proteomes" id="UP000548278"/>
    </source>
</evidence>
<evidence type="ECO:0000313" key="19">
    <source>
        <dbReference type="EMBL" id="EAG4463558.1"/>
    </source>
</evidence>
<evidence type="ECO:0000313" key="10">
    <source>
        <dbReference type="EMBL" id="EAD5775023.1"/>
    </source>
</evidence>
<dbReference type="Proteomes" id="UP000840197">
    <property type="component" value="Unassembled WGS sequence"/>
</dbReference>
<dbReference type="InterPro" id="IPR052159">
    <property type="entry name" value="Competence_DNA_uptake"/>
</dbReference>
<evidence type="ECO:0000313" key="45">
    <source>
        <dbReference type="Proteomes" id="UP000331186"/>
    </source>
</evidence>
<dbReference type="Proteomes" id="UP000336166">
    <property type="component" value="Unassembled WGS sequence"/>
</dbReference>
<dbReference type="Proteomes" id="UP000478704">
    <property type="component" value="Unassembled WGS sequence"/>
</dbReference>